<name>A0A923LX16_9FIRM</name>
<dbReference type="Proteomes" id="UP000606499">
    <property type="component" value="Unassembled WGS sequence"/>
</dbReference>
<protein>
    <submittedName>
        <fullName evidence="2">DUF4062 domain-containing protein</fullName>
    </submittedName>
</protein>
<dbReference type="RefSeq" id="WP_054327536.1">
    <property type="nucleotide sequence ID" value="NZ_JACOPL010000007.1"/>
</dbReference>
<dbReference type="AlphaFoldDB" id="A0A923LX16"/>
<reference evidence="2" key="1">
    <citation type="submission" date="2020-08" db="EMBL/GenBank/DDBJ databases">
        <title>Genome public.</title>
        <authorList>
            <person name="Liu C."/>
            <person name="Sun Q."/>
        </authorList>
    </citation>
    <scope>NUCLEOTIDE SEQUENCE</scope>
    <source>
        <strain evidence="2">NSJ-28</strain>
    </source>
</reference>
<dbReference type="EMBL" id="JACOPL010000007">
    <property type="protein sequence ID" value="MBC5725479.1"/>
    <property type="molecule type" value="Genomic_DNA"/>
</dbReference>
<keyword evidence="3" id="KW-1185">Reference proteome</keyword>
<sequence>MSAPKVFVSSTCYDLKQVRQDIESFILSYGYTPILSERHGVTYNVTSTLENDCYNELSQCEIIVGVVGGRYGAESSDQSGNSITMNEMKHAITLNKQIYIFIERNVYTEYATYCSNKNLDGFSPAFVDDVRIFEFIEQIKSSRNIIINDFLTASNIVECLRIQWAGLFQTFLYNKEQQRQSEGLMTIKSLTDELREVISTINSCSDTLLNTSNSLYYNIETTRLSVNPILIHISNILLNLNREPTQFNNNSVIFFKTKNELLDLLEFVFGFEESLENSNMFCLGSKQLFIDLDFMFTSKDTLKFISQNAIQQYEKDNQHPFISIEDTAFELPSNFDDSDVPF</sequence>
<organism evidence="2 3">
    <name type="scientific">Agathobaculum faecis</name>
    <dbReference type="NCBI Taxonomy" id="2763013"/>
    <lineage>
        <taxon>Bacteria</taxon>
        <taxon>Bacillati</taxon>
        <taxon>Bacillota</taxon>
        <taxon>Clostridia</taxon>
        <taxon>Eubacteriales</taxon>
        <taxon>Butyricicoccaceae</taxon>
        <taxon>Agathobaculum</taxon>
    </lineage>
</organism>
<dbReference type="Pfam" id="PF13271">
    <property type="entry name" value="DUF4062"/>
    <property type="match status" value="1"/>
</dbReference>
<evidence type="ECO:0000313" key="2">
    <source>
        <dbReference type="EMBL" id="MBC5725479.1"/>
    </source>
</evidence>
<feature type="domain" description="DUF4062" evidence="1">
    <location>
        <begin position="5"/>
        <end position="91"/>
    </location>
</feature>
<dbReference type="InterPro" id="IPR025139">
    <property type="entry name" value="DUF4062"/>
</dbReference>
<accession>A0A923LX16</accession>
<comment type="caution">
    <text evidence="2">The sequence shown here is derived from an EMBL/GenBank/DDBJ whole genome shotgun (WGS) entry which is preliminary data.</text>
</comment>
<evidence type="ECO:0000259" key="1">
    <source>
        <dbReference type="Pfam" id="PF13271"/>
    </source>
</evidence>
<evidence type="ECO:0000313" key="3">
    <source>
        <dbReference type="Proteomes" id="UP000606499"/>
    </source>
</evidence>
<gene>
    <name evidence="2" type="ORF">H8S45_08420</name>
</gene>
<proteinExistence type="predicted"/>